<evidence type="ECO:0000313" key="2">
    <source>
        <dbReference type="Proteomes" id="UP000824120"/>
    </source>
</evidence>
<dbReference type="AlphaFoldDB" id="A0A9J6A859"/>
<reference evidence="1 2" key="1">
    <citation type="submission" date="2020-09" db="EMBL/GenBank/DDBJ databases">
        <title>De no assembly of potato wild relative species, Solanum commersonii.</title>
        <authorList>
            <person name="Cho K."/>
        </authorList>
    </citation>
    <scope>NUCLEOTIDE SEQUENCE [LARGE SCALE GENOMIC DNA]</scope>
    <source>
        <strain evidence="1">LZ3.2</strain>
        <tissue evidence="1">Leaf</tissue>
    </source>
</reference>
<gene>
    <name evidence="1" type="ORF">H5410_005810</name>
</gene>
<accession>A0A9J6A859</accession>
<dbReference type="EMBL" id="JACXVP010000002">
    <property type="protein sequence ID" value="KAG5620592.1"/>
    <property type="molecule type" value="Genomic_DNA"/>
</dbReference>
<name>A0A9J6A859_SOLCO</name>
<sequence length="100" mass="10762">MEEEEEAVVVAVTTTTEGEGMAAAEGGLESGKDSYCDSTDLKRCANYIPALGDNLKTLGEELMALTISQNRLQERRQGLSLRGAMQALICCPMRPKKIGP</sequence>
<comment type="caution">
    <text evidence="1">The sequence shown here is derived from an EMBL/GenBank/DDBJ whole genome shotgun (WGS) entry which is preliminary data.</text>
</comment>
<keyword evidence="2" id="KW-1185">Reference proteome</keyword>
<evidence type="ECO:0000313" key="1">
    <source>
        <dbReference type="EMBL" id="KAG5620592.1"/>
    </source>
</evidence>
<protein>
    <submittedName>
        <fullName evidence="1">Uncharacterized protein</fullName>
    </submittedName>
</protein>
<dbReference type="Proteomes" id="UP000824120">
    <property type="component" value="Chromosome 2"/>
</dbReference>
<proteinExistence type="predicted"/>
<organism evidence="1 2">
    <name type="scientific">Solanum commersonii</name>
    <name type="common">Commerson's wild potato</name>
    <name type="synonym">Commerson's nightshade</name>
    <dbReference type="NCBI Taxonomy" id="4109"/>
    <lineage>
        <taxon>Eukaryota</taxon>
        <taxon>Viridiplantae</taxon>
        <taxon>Streptophyta</taxon>
        <taxon>Embryophyta</taxon>
        <taxon>Tracheophyta</taxon>
        <taxon>Spermatophyta</taxon>
        <taxon>Magnoliopsida</taxon>
        <taxon>eudicotyledons</taxon>
        <taxon>Gunneridae</taxon>
        <taxon>Pentapetalae</taxon>
        <taxon>asterids</taxon>
        <taxon>lamiids</taxon>
        <taxon>Solanales</taxon>
        <taxon>Solanaceae</taxon>
        <taxon>Solanoideae</taxon>
        <taxon>Solaneae</taxon>
        <taxon>Solanum</taxon>
    </lineage>
</organism>